<dbReference type="AlphaFoldDB" id="A0A6A6BZB8"/>
<evidence type="ECO:0000313" key="2">
    <source>
        <dbReference type="Proteomes" id="UP000799537"/>
    </source>
</evidence>
<gene>
    <name evidence="1" type="ORF">M409DRAFT_61355</name>
</gene>
<accession>A0A6A6BZB8</accession>
<organism evidence="1 2">
    <name type="scientific">Zasmidium cellare ATCC 36951</name>
    <dbReference type="NCBI Taxonomy" id="1080233"/>
    <lineage>
        <taxon>Eukaryota</taxon>
        <taxon>Fungi</taxon>
        <taxon>Dikarya</taxon>
        <taxon>Ascomycota</taxon>
        <taxon>Pezizomycotina</taxon>
        <taxon>Dothideomycetes</taxon>
        <taxon>Dothideomycetidae</taxon>
        <taxon>Mycosphaerellales</taxon>
        <taxon>Mycosphaerellaceae</taxon>
        <taxon>Zasmidium</taxon>
    </lineage>
</organism>
<dbReference type="Proteomes" id="UP000799537">
    <property type="component" value="Unassembled WGS sequence"/>
</dbReference>
<proteinExistence type="predicted"/>
<dbReference type="EMBL" id="ML993649">
    <property type="protein sequence ID" value="KAF2158766.1"/>
    <property type="molecule type" value="Genomic_DNA"/>
</dbReference>
<dbReference type="OrthoDB" id="10589896at2759"/>
<reference evidence="1" key="1">
    <citation type="journal article" date="2020" name="Stud. Mycol.">
        <title>101 Dothideomycetes genomes: a test case for predicting lifestyles and emergence of pathogens.</title>
        <authorList>
            <person name="Haridas S."/>
            <person name="Albert R."/>
            <person name="Binder M."/>
            <person name="Bloem J."/>
            <person name="Labutti K."/>
            <person name="Salamov A."/>
            <person name="Andreopoulos B."/>
            <person name="Baker S."/>
            <person name="Barry K."/>
            <person name="Bills G."/>
            <person name="Bluhm B."/>
            <person name="Cannon C."/>
            <person name="Castanera R."/>
            <person name="Culley D."/>
            <person name="Daum C."/>
            <person name="Ezra D."/>
            <person name="Gonzalez J."/>
            <person name="Henrissat B."/>
            <person name="Kuo A."/>
            <person name="Liang C."/>
            <person name="Lipzen A."/>
            <person name="Lutzoni F."/>
            <person name="Magnuson J."/>
            <person name="Mondo S."/>
            <person name="Nolan M."/>
            <person name="Ohm R."/>
            <person name="Pangilinan J."/>
            <person name="Park H.-J."/>
            <person name="Ramirez L."/>
            <person name="Alfaro M."/>
            <person name="Sun H."/>
            <person name="Tritt A."/>
            <person name="Yoshinaga Y."/>
            <person name="Zwiers L.-H."/>
            <person name="Turgeon B."/>
            <person name="Goodwin S."/>
            <person name="Spatafora J."/>
            <person name="Crous P."/>
            <person name="Grigoriev I."/>
        </authorList>
    </citation>
    <scope>NUCLEOTIDE SEQUENCE</scope>
    <source>
        <strain evidence="1">ATCC 36951</strain>
    </source>
</reference>
<dbReference type="GeneID" id="54567993"/>
<protein>
    <submittedName>
        <fullName evidence="1">Uncharacterized protein</fullName>
    </submittedName>
</protein>
<dbReference type="RefSeq" id="XP_033659655.1">
    <property type="nucleotide sequence ID" value="XM_033814721.1"/>
</dbReference>
<keyword evidence="2" id="KW-1185">Reference proteome</keyword>
<evidence type="ECO:0000313" key="1">
    <source>
        <dbReference type="EMBL" id="KAF2158766.1"/>
    </source>
</evidence>
<sequence length="102" mass="11849">MCHSWNKDNPFVNFGGIATIPRATREDYSRKPMQFILGYFDGEDVKLWSRSILGRVLRQKAIDEIVDTLIVQAGGVLQPTPKIKEKRATKWRRQEERDEDEG</sequence>
<name>A0A6A6BZB8_ZASCE</name>